<dbReference type="SUPFAM" id="SSF140459">
    <property type="entry name" value="PE/PPE dimer-like"/>
    <property type="match status" value="1"/>
</dbReference>
<dbReference type="AlphaFoldDB" id="A0AAD1LZB5"/>
<proteinExistence type="predicted"/>
<dbReference type="InterPro" id="IPR038332">
    <property type="entry name" value="PPE_sf"/>
</dbReference>
<dbReference type="EMBL" id="AP022314">
    <property type="protein sequence ID" value="BBU20739.1"/>
    <property type="molecule type" value="Genomic_DNA"/>
</dbReference>
<gene>
    <name evidence="2" type="primary">PE19_1</name>
    <name evidence="2" type="ORF">MYXE_05280</name>
</gene>
<dbReference type="KEGG" id="mxe:MYXE_05280"/>
<organism evidence="2 3">
    <name type="scientific">Mycobacterium xenopi</name>
    <dbReference type="NCBI Taxonomy" id="1789"/>
    <lineage>
        <taxon>Bacteria</taxon>
        <taxon>Bacillati</taxon>
        <taxon>Actinomycetota</taxon>
        <taxon>Actinomycetes</taxon>
        <taxon>Mycobacteriales</taxon>
        <taxon>Mycobacteriaceae</taxon>
        <taxon>Mycobacterium</taxon>
    </lineage>
</organism>
<evidence type="ECO:0000313" key="3">
    <source>
        <dbReference type="Proteomes" id="UP000464624"/>
    </source>
</evidence>
<reference evidence="2 3" key="1">
    <citation type="submission" date="2019-12" db="EMBL/GenBank/DDBJ databases">
        <title>Complete genome sequence of Mycolicibacterium xenopi str. JCM15661T.</title>
        <authorList>
            <person name="Yoshida M."/>
            <person name="Fukano H."/>
            <person name="Asakura T."/>
            <person name="Hoshino Y."/>
        </authorList>
    </citation>
    <scope>NUCLEOTIDE SEQUENCE [LARGE SCALE GENOMIC DNA]</scope>
    <source>
        <strain evidence="2 3">JCM 15661T</strain>
    </source>
</reference>
<sequence>MSFVNVEPEELSVAAANLQSVGAAMHAQNLAMALSTTEVIPAAADEVSTLTAARFALQGQLYQLVSAQAAAIHQAFVAMLAASASSYTAAEASNSVAMS</sequence>
<evidence type="ECO:0000313" key="2">
    <source>
        <dbReference type="EMBL" id="BBU20739.1"/>
    </source>
</evidence>
<accession>A0AAD1LZB5</accession>
<dbReference type="Pfam" id="PF00934">
    <property type="entry name" value="PE"/>
    <property type="match status" value="1"/>
</dbReference>
<name>A0AAD1LZB5_MYCXE</name>
<feature type="domain" description="PE" evidence="1">
    <location>
        <begin position="4"/>
        <end position="94"/>
    </location>
</feature>
<evidence type="ECO:0000259" key="1">
    <source>
        <dbReference type="Pfam" id="PF00934"/>
    </source>
</evidence>
<dbReference type="Proteomes" id="UP000464624">
    <property type="component" value="Chromosome"/>
</dbReference>
<protein>
    <submittedName>
        <fullName evidence="2">PE family protein</fullName>
    </submittedName>
</protein>
<dbReference type="InterPro" id="IPR000084">
    <property type="entry name" value="PE-PGRS_N"/>
</dbReference>
<dbReference type="RefSeq" id="WP_085197379.1">
    <property type="nucleotide sequence ID" value="NZ_AP022314.1"/>
</dbReference>
<dbReference type="Gene3D" id="1.10.287.850">
    <property type="entry name" value="HP0062-like domain"/>
    <property type="match status" value="1"/>
</dbReference>